<keyword evidence="3" id="KW-0378">Hydrolase</keyword>
<feature type="region of interest" description="Disordered" evidence="8">
    <location>
        <begin position="1"/>
        <end position="25"/>
    </location>
</feature>
<feature type="transmembrane region" description="Helical" evidence="9">
    <location>
        <begin position="93"/>
        <end position="113"/>
    </location>
</feature>
<comment type="caution">
    <text evidence="10">The sequence shown here is derived from an EMBL/GenBank/DDBJ whole genome shotgun (WGS) entry which is preliminary data.</text>
</comment>
<dbReference type="HAMAP" id="MF_03230">
    <property type="entry name" value="FITM2"/>
    <property type="match status" value="1"/>
</dbReference>
<feature type="transmembrane region" description="Helical" evidence="9">
    <location>
        <begin position="269"/>
        <end position="287"/>
    </location>
</feature>
<dbReference type="GO" id="GO:0005789">
    <property type="term" value="C:endoplasmic reticulum membrane"/>
    <property type="evidence" value="ECO:0007669"/>
    <property type="project" value="UniProtKB-SubCell"/>
</dbReference>
<dbReference type="PANTHER" id="PTHR23129:SF0">
    <property type="entry name" value="ACYL-COENZYME A DIPHOSPHATASE FITM2"/>
    <property type="match status" value="1"/>
</dbReference>
<keyword evidence="7 9" id="KW-0472">Membrane</keyword>
<accession>A0ABD3VFY9</accession>
<dbReference type="Proteomes" id="UP001634394">
    <property type="component" value="Unassembled WGS sequence"/>
</dbReference>
<feature type="transmembrane region" description="Helical" evidence="9">
    <location>
        <begin position="55"/>
        <end position="73"/>
    </location>
</feature>
<organism evidence="10 11">
    <name type="scientific">Sinanodonta woodiana</name>
    <name type="common">Chinese pond mussel</name>
    <name type="synonym">Anodonta woodiana</name>
    <dbReference type="NCBI Taxonomy" id="1069815"/>
    <lineage>
        <taxon>Eukaryota</taxon>
        <taxon>Metazoa</taxon>
        <taxon>Spiralia</taxon>
        <taxon>Lophotrochozoa</taxon>
        <taxon>Mollusca</taxon>
        <taxon>Bivalvia</taxon>
        <taxon>Autobranchia</taxon>
        <taxon>Heteroconchia</taxon>
        <taxon>Palaeoheterodonta</taxon>
        <taxon>Unionida</taxon>
        <taxon>Unionoidea</taxon>
        <taxon>Unionidae</taxon>
        <taxon>Unioninae</taxon>
        <taxon>Sinanodonta</taxon>
    </lineage>
</organism>
<evidence type="ECO:0000256" key="8">
    <source>
        <dbReference type="SAM" id="MobiDB-lite"/>
    </source>
</evidence>
<evidence type="ECO:0000256" key="6">
    <source>
        <dbReference type="ARBA" id="ARBA00023098"/>
    </source>
</evidence>
<dbReference type="Pfam" id="PF10261">
    <property type="entry name" value="FIT"/>
    <property type="match status" value="1"/>
</dbReference>
<evidence type="ECO:0000256" key="3">
    <source>
        <dbReference type="ARBA" id="ARBA00022801"/>
    </source>
</evidence>
<gene>
    <name evidence="10" type="ORF">ACJMK2_010624</name>
</gene>
<dbReference type="InterPro" id="IPR046401">
    <property type="entry name" value="FITM1/2"/>
</dbReference>
<keyword evidence="6" id="KW-0443">Lipid metabolism</keyword>
<proteinExistence type="inferred from homology"/>
<keyword evidence="5 9" id="KW-1133">Transmembrane helix</keyword>
<evidence type="ECO:0000256" key="5">
    <source>
        <dbReference type="ARBA" id="ARBA00022989"/>
    </source>
</evidence>
<feature type="compositionally biased region" description="Polar residues" evidence="8">
    <location>
        <begin position="1"/>
        <end position="17"/>
    </location>
</feature>
<evidence type="ECO:0000256" key="2">
    <source>
        <dbReference type="ARBA" id="ARBA00022692"/>
    </source>
</evidence>
<evidence type="ECO:0000256" key="4">
    <source>
        <dbReference type="ARBA" id="ARBA00022824"/>
    </source>
</evidence>
<evidence type="ECO:0000256" key="7">
    <source>
        <dbReference type="ARBA" id="ARBA00023136"/>
    </source>
</evidence>
<evidence type="ECO:0000313" key="11">
    <source>
        <dbReference type="Proteomes" id="UP001634394"/>
    </source>
</evidence>
<dbReference type="PANTHER" id="PTHR23129">
    <property type="entry name" value="ACYL-COENZYME A DIPHOSPHATASE FITM2"/>
    <property type="match status" value="1"/>
</dbReference>
<evidence type="ECO:0008006" key="12">
    <source>
        <dbReference type="Google" id="ProtNLM"/>
    </source>
</evidence>
<evidence type="ECO:0000256" key="1">
    <source>
        <dbReference type="ARBA" id="ARBA00004477"/>
    </source>
</evidence>
<dbReference type="EMBL" id="JBJQND010000012">
    <property type="protein sequence ID" value="KAL3860504.1"/>
    <property type="molecule type" value="Genomic_DNA"/>
</dbReference>
<evidence type="ECO:0000256" key="9">
    <source>
        <dbReference type="SAM" id="Phobius"/>
    </source>
</evidence>
<evidence type="ECO:0000313" key="10">
    <source>
        <dbReference type="EMBL" id="KAL3860504.1"/>
    </source>
</evidence>
<dbReference type="AlphaFoldDB" id="A0ABD3VFY9"/>
<protein>
    <recommendedName>
        <fullName evidence="12">Fat storage-inducing transmembrane protein</fullName>
    </recommendedName>
</protein>
<dbReference type="GO" id="GO:0016787">
    <property type="term" value="F:hydrolase activity"/>
    <property type="evidence" value="ECO:0007669"/>
    <property type="project" value="UniProtKB-KW"/>
</dbReference>
<feature type="transmembrane region" description="Helical" evidence="9">
    <location>
        <begin position="240"/>
        <end position="263"/>
    </location>
</feature>
<feature type="transmembrane region" description="Helical" evidence="9">
    <location>
        <begin position="125"/>
        <end position="149"/>
    </location>
</feature>
<dbReference type="InterPro" id="IPR019388">
    <property type="entry name" value="FIT"/>
</dbReference>
<keyword evidence="2 9" id="KW-0812">Transmembrane</keyword>
<comment type="subcellular location">
    <subcellularLocation>
        <location evidence="1">Endoplasmic reticulum membrane</location>
        <topology evidence="1">Multi-pass membrane protein</topology>
    </subcellularLocation>
</comment>
<sequence>MATGQEQTRPRASQTRKGSGKKSLPPPTNVGHFIIILLMKICKTILMINTSVKVGLYLVGVMIGSILSDLFAFPKSYFSDSRNILNRVFISFGFGWTFFALAFFIFFTSFIYTCGNWKRMLRNHFTRLVIATVWWYVCTKSFVLIDSIVGVCSKKEFTNKAACMKDGKAWLGFDISGHIFLLVHNLLIISEEVKCFDSWTNLEKILDEEDVTLKKNLTEQQVSQAKVSYRSLTPLIKINIVFITILSVFWEFLLVISTIYRFHTLTQKIAAVFLAVGCWFISYRMLFMSGLSWFPDPPGCSPFQFVKNTKIRNR</sequence>
<dbReference type="GO" id="GO:0006629">
    <property type="term" value="P:lipid metabolic process"/>
    <property type="evidence" value="ECO:0007669"/>
    <property type="project" value="UniProtKB-KW"/>
</dbReference>
<reference evidence="10 11" key="1">
    <citation type="submission" date="2024-11" db="EMBL/GenBank/DDBJ databases">
        <title>Chromosome-level genome assembly of the freshwater bivalve Anodonta woodiana.</title>
        <authorList>
            <person name="Chen X."/>
        </authorList>
    </citation>
    <scope>NUCLEOTIDE SEQUENCE [LARGE SCALE GENOMIC DNA]</scope>
    <source>
        <strain evidence="10">MN2024</strain>
        <tissue evidence="10">Gills</tissue>
    </source>
</reference>
<name>A0ABD3VFY9_SINWO</name>
<keyword evidence="11" id="KW-1185">Reference proteome</keyword>
<keyword evidence="4" id="KW-0256">Endoplasmic reticulum</keyword>